<keyword evidence="2" id="KW-1133">Transmembrane helix</keyword>
<keyword evidence="2" id="KW-0812">Transmembrane</keyword>
<feature type="transmembrane region" description="Helical" evidence="2">
    <location>
        <begin position="202"/>
        <end position="222"/>
    </location>
</feature>
<keyword evidence="4" id="KW-1185">Reference proteome</keyword>
<accession>A0A284R530</accession>
<reference evidence="4" key="1">
    <citation type="journal article" date="2017" name="Nat. Ecol. Evol.">
        <title>Genome expansion and lineage-specific genetic innovations in the forest pathogenic fungi Armillaria.</title>
        <authorList>
            <person name="Sipos G."/>
            <person name="Prasanna A.N."/>
            <person name="Walter M.C."/>
            <person name="O'Connor E."/>
            <person name="Balint B."/>
            <person name="Krizsan K."/>
            <person name="Kiss B."/>
            <person name="Hess J."/>
            <person name="Varga T."/>
            <person name="Slot J."/>
            <person name="Riley R."/>
            <person name="Boka B."/>
            <person name="Rigling D."/>
            <person name="Barry K."/>
            <person name="Lee J."/>
            <person name="Mihaltcheva S."/>
            <person name="LaButti K."/>
            <person name="Lipzen A."/>
            <person name="Waldron R."/>
            <person name="Moloney N.M."/>
            <person name="Sperisen C."/>
            <person name="Kredics L."/>
            <person name="Vagvoelgyi C."/>
            <person name="Patrignani A."/>
            <person name="Fitzpatrick D."/>
            <person name="Nagy I."/>
            <person name="Doyle S."/>
            <person name="Anderson J.B."/>
            <person name="Grigoriev I.V."/>
            <person name="Gueldener U."/>
            <person name="Muensterkoetter M."/>
            <person name="Nagy L.G."/>
        </authorList>
    </citation>
    <scope>NUCLEOTIDE SEQUENCE [LARGE SCALE GENOMIC DNA]</scope>
    <source>
        <strain evidence="4">C18/9</strain>
    </source>
</reference>
<protein>
    <submittedName>
        <fullName evidence="3">Uncharacterized protein</fullName>
    </submittedName>
</protein>
<gene>
    <name evidence="3" type="ORF">ARMOST_07165</name>
</gene>
<dbReference type="EMBL" id="FUEG01000004">
    <property type="protein sequence ID" value="SJL03808.1"/>
    <property type="molecule type" value="Genomic_DNA"/>
</dbReference>
<dbReference type="AlphaFoldDB" id="A0A284R530"/>
<feature type="transmembrane region" description="Helical" evidence="2">
    <location>
        <begin position="172"/>
        <end position="196"/>
    </location>
</feature>
<keyword evidence="1" id="KW-0175">Coiled coil</keyword>
<dbReference type="OMA" id="DFYERWR"/>
<sequence length="229" mass="26615">MASTKPVWDLPQPQPSTDTELSTFITTHKLEAALRRVSVQAAQYESQMKDLESKLSEGLSNFRAIDSFLQEAFTVLRRNTRRAERTKNQQLPDISAELDECNVMLQDLSETLPTIQHQVADLRAVYDSGRKKARSLVADLTWLNTEFYERWRTIIFTSSSPVSWRWKAFMRFLFAVSFLICSWITWIALLGAYRAYRHKLHSLLTVTEVIPNLIYTFIPYLLHHSVRSL</sequence>
<dbReference type="Proteomes" id="UP000219338">
    <property type="component" value="Unassembled WGS sequence"/>
</dbReference>
<dbReference type="OrthoDB" id="2788977at2759"/>
<evidence type="ECO:0000313" key="4">
    <source>
        <dbReference type="Proteomes" id="UP000219338"/>
    </source>
</evidence>
<evidence type="ECO:0000313" key="3">
    <source>
        <dbReference type="EMBL" id="SJL03808.1"/>
    </source>
</evidence>
<organism evidence="3 4">
    <name type="scientific">Armillaria ostoyae</name>
    <name type="common">Armillaria root rot fungus</name>
    <dbReference type="NCBI Taxonomy" id="47428"/>
    <lineage>
        <taxon>Eukaryota</taxon>
        <taxon>Fungi</taxon>
        <taxon>Dikarya</taxon>
        <taxon>Basidiomycota</taxon>
        <taxon>Agaricomycotina</taxon>
        <taxon>Agaricomycetes</taxon>
        <taxon>Agaricomycetidae</taxon>
        <taxon>Agaricales</taxon>
        <taxon>Marasmiineae</taxon>
        <taxon>Physalacriaceae</taxon>
        <taxon>Armillaria</taxon>
    </lineage>
</organism>
<keyword evidence="2" id="KW-0472">Membrane</keyword>
<feature type="coiled-coil region" evidence="1">
    <location>
        <begin position="34"/>
        <end position="61"/>
    </location>
</feature>
<proteinExistence type="predicted"/>
<name>A0A284R530_ARMOS</name>
<evidence type="ECO:0000256" key="1">
    <source>
        <dbReference type="SAM" id="Coils"/>
    </source>
</evidence>
<dbReference type="STRING" id="47428.A0A284R530"/>
<evidence type="ECO:0000256" key="2">
    <source>
        <dbReference type="SAM" id="Phobius"/>
    </source>
</evidence>